<sequence length="164" mass="18552">MYSYAWPHRSAPYTDYTGSPFGTLLGICNMKGASTAKPFDDPLPCQIAHCLAFFLSSTTSFLSPSSVDLTSEFLPSFLHKVVVFSREYIVKAARHITIGMRPRFIKTVQLSYALLHTHTLFLTHLHISTTCQMLSLTHKLCQDDVERFCSLYSLGPQRVFFSVF</sequence>
<gene>
    <name evidence="1" type="ORF">KP509_12G030500</name>
</gene>
<accession>A0A8T2TK61</accession>
<reference evidence="1" key="1">
    <citation type="submission" date="2021-08" db="EMBL/GenBank/DDBJ databases">
        <title>WGS assembly of Ceratopteris richardii.</title>
        <authorList>
            <person name="Marchant D.B."/>
            <person name="Chen G."/>
            <person name="Jenkins J."/>
            <person name="Shu S."/>
            <person name="Leebens-Mack J."/>
            <person name="Grimwood J."/>
            <person name="Schmutz J."/>
            <person name="Soltis P."/>
            <person name="Soltis D."/>
            <person name="Chen Z.-H."/>
        </authorList>
    </citation>
    <scope>NUCLEOTIDE SEQUENCE</scope>
    <source>
        <strain evidence="1">Whitten #5841</strain>
        <tissue evidence="1">Leaf</tissue>
    </source>
</reference>
<name>A0A8T2TK61_CERRI</name>
<comment type="caution">
    <text evidence="1">The sequence shown here is derived from an EMBL/GenBank/DDBJ whole genome shotgun (WGS) entry which is preliminary data.</text>
</comment>
<organism evidence="1 2">
    <name type="scientific">Ceratopteris richardii</name>
    <name type="common">Triangle waterfern</name>
    <dbReference type="NCBI Taxonomy" id="49495"/>
    <lineage>
        <taxon>Eukaryota</taxon>
        <taxon>Viridiplantae</taxon>
        <taxon>Streptophyta</taxon>
        <taxon>Embryophyta</taxon>
        <taxon>Tracheophyta</taxon>
        <taxon>Polypodiopsida</taxon>
        <taxon>Polypodiidae</taxon>
        <taxon>Polypodiales</taxon>
        <taxon>Pteridineae</taxon>
        <taxon>Pteridaceae</taxon>
        <taxon>Parkerioideae</taxon>
        <taxon>Ceratopteris</taxon>
    </lineage>
</organism>
<keyword evidence="2" id="KW-1185">Reference proteome</keyword>
<protein>
    <submittedName>
        <fullName evidence="1">Uncharacterized protein</fullName>
    </submittedName>
</protein>
<evidence type="ECO:0000313" key="2">
    <source>
        <dbReference type="Proteomes" id="UP000825935"/>
    </source>
</evidence>
<dbReference type="Proteomes" id="UP000825935">
    <property type="component" value="Chromosome 12"/>
</dbReference>
<dbReference type="EMBL" id="CM035417">
    <property type="protein sequence ID" value="KAH7422888.1"/>
    <property type="molecule type" value="Genomic_DNA"/>
</dbReference>
<proteinExistence type="predicted"/>
<dbReference type="AlphaFoldDB" id="A0A8T2TK61"/>
<evidence type="ECO:0000313" key="1">
    <source>
        <dbReference type="EMBL" id="KAH7422888.1"/>
    </source>
</evidence>